<evidence type="ECO:0008006" key="3">
    <source>
        <dbReference type="Google" id="ProtNLM"/>
    </source>
</evidence>
<dbReference type="SUPFAM" id="SSF140663">
    <property type="entry name" value="TTHA0068-like"/>
    <property type="match status" value="1"/>
</dbReference>
<sequence>MHPLHQPLFVKFIVYFNDNQDYFECHEVLEEYWKSLPDGDKTHPLTAYILLSTGMYHWRRGNIPGALRTLRNAEKKFHSISNLHSAFTEEIDFKRLLNNVQATIVSISSEGPFSSFLIAVTSQQLRQLVEIMEDSLPLLPEGSDAIIHKHMLRDREDILRLREEKKKGRQC</sequence>
<gene>
    <name evidence="1" type="ORF">FILTAD_02060</name>
</gene>
<dbReference type="AlphaFoldDB" id="A0A3P5XGP3"/>
<dbReference type="OrthoDB" id="165483at2"/>
<organism evidence="1 2">
    <name type="scientific">Filibacter tadaridae</name>
    <dbReference type="NCBI Taxonomy" id="2483811"/>
    <lineage>
        <taxon>Bacteria</taxon>
        <taxon>Bacillati</taxon>
        <taxon>Bacillota</taxon>
        <taxon>Bacilli</taxon>
        <taxon>Bacillales</taxon>
        <taxon>Caryophanaceae</taxon>
        <taxon>Filibacter</taxon>
    </lineage>
</organism>
<accession>A0A3P5XGP3</accession>
<reference evidence="1 2" key="1">
    <citation type="submission" date="2018-11" db="EMBL/GenBank/DDBJ databases">
        <authorList>
            <person name="Criscuolo A."/>
        </authorList>
    </citation>
    <scope>NUCLEOTIDE SEQUENCE [LARGE SCALE GENOMIC DNA]</scope>
    <source>
        <strain evidence="1">ATB-66</strain>
    </source>
</reference>
<dbReference type="Proteomes" id="UP000270468">
    <property type="component" value="Unassembled WGS sequence"/>
</dbReference>
<dbReference type="Gene3D" id="1.10.3450.10">
    <property type="entry name" value="TTHA0068-like"/>
    <property type="match status" value="1"/>
</dbReference>
<proteinExistence type="predicted"/>
<dbReference type="InterPro" id="IPR005500">
    <property type="entry name" value="DUF309"/>
</dbReference>
<name>A0A3P5XGP3_9BACL</name>
<keyword evidence="2" id="KW-1185">Reference proteome</keyword>
<dbReference type="PANTHER" id="PTHR34796:SF1">
    <property type="entry name" value="EXPRESSED PROTEIN"/>
    <property type="match status" value="1"/>
</dbReference>
<protein>
    <recommendedName>
        <fullName evidence="3">DUF309 domain-containing protein</fullName>
    </recommendedName>
</protein>
<evidence type="ECO:0000313" key="1">
    <source>
        <dbReference type="EMBL" id="VDC29341.1"/>
    </source>
</evidence>
<dbReference type="PANTHER" id="PTHR34796">
    <property type="entry name" value="EXPRESSED PROTEIN"/>
    <property type="match status" value="1"/>
</dbReference>
<dbReference type="InterPro" id="IPR023203">
    <property type="entry name" value="TTHA0068_sf"/>
</dbReference>
<dbReference type="Pfam" id="PF03745">
    <property type="entry name" value="DUF309"/>
    <property type="match status" value="1"/>
</dbReference>
<dbReference type="RefSeq" id="WP_124070702.1">
    <property type="nucleotide sequence ID" value="NZ_CBCRXF010000001.1"/>
</dbReference>
<dbReference type="EMBL" id="UXAV01000042">
    <property type="protein sequence ID" value="VDC29341.1"/>
    <property type="molecule type" value="Genomic_DNA"/>
</dbReference>
<evidence type="ECO:0000313" key="2">
    <source>
        <dbReference type="Proteomes" id="UP000270468"/>
    </source>
</evidence>